<dbReference type="Proteomes" id="UP000094043">
    <property type="component" value="Chromosome 2"/>
</dbReference>
<dbReference type="Gene3D" id="3.20.20.80">
    <property type="entry name" value="Glycosidases"/>
    <property type="match status" value="1"/>
</dbReference>
<feature type="domain" description="GH18" evidence="10">
    <location>
        <begin position="412"/>
        <end position="684"/>
    </location>
</feature>
<comment type="catalytic activity">
    <reaction evidence="1">
        <text>Random endo-hydrolysis of N-acetyl-beta-D-glucosaminide (1-&gt;4)-beta-linkages in chitin and chitodextrins.</text>
        <dbReference type="EC" id="3.2.1.14"/>
    </reaction>
</comment>
<keyword evidence="5 7" id="KW-0326">Glycosidase</keyword>
<evidence type="ECO:0000256" key="1">
    <source>
        <dbReference type="ARBA" id="ARBA00000822"/>
    </source>
</evidence>
<dbReference type="PROSITE" id="PS51910">
    <property type="entry name" value="GH18_2"/>
    <property type="match status" value="1"/>
</dbReference>
<dbReference type="Pfam" id="PF00704">
    <property type="entry name" value="Glyco_hydro_18"/>
    <property type="match status" value="1"/>
</dbReference>
<feature type="compositionally biased region" description="Low complexity" evidence="8">
    <location>
        <begin position="376"/>
        <end position="407"/>
    </location>
</feature>
<dbReference type="AlphaFoldDB" id="A0AAJ8M0D0"/>
<dbReference type="InterPro" id="IPR001223">
    <property type="entry name" value="Glyco_hydro18_cat"/>
</dbReference>
<feature type="region of interest" description="Disordered" evidence="8">
    <location>
        <begin position="219"/>
        <end position="246"/>
    </location>
</feature>
<feature type="compositionally biased region" description="Low complexity" evidence="8">
    <location>
        <begin position="219"/>
        <end position="229"/>
    </location>
</feature>
<evidence type="ECO:0000259" key="10">
    <source>
        <dbReference type="PROSITE" id="PS51910"/>
    </source>
</evidence>
<keyword evidence="12" id="KW-1185">Reference proteome</keyword>
<feature type="region of interest" description="Disordered" evidence="8">
    <location>
        <begin position="350"/>
        <end position="407"/>
    </location>
</feature>
<keyword evidence="2 7" id="KW-0378">Hydrolase</keyword>
<evidence type="ECO:0000256" key="4">
    <source>
        <dbReference type="ARBA" id="ARBA00023277"/>
    </source>
</evidence>
<dbReference type="GO" id="GO:0006032">
    <property type="term" value="P:chitin catabolic process"/>
    <property type="evidence" value="ECO:0007669"/>
    <property type="project" value="UniProtKB-KW"/>
</dbReference>
<dbReference type="GO" id="GO:0008843">
    <property type="term" value="F:endochitinase activity"/>
    <property type="evidence" value="ECO:0007669"/>
    <property type="project" value="UniProtKB-EC"/>
</dbReference>
<dbReference type="CDD" id="cd00598">
    <property type="entry name" value="GH18_chitinase-like"/>
    <property type="match status" value="1"/>
</dbReference>
<feature type="compositionally biased region" description="Acidic residues" evidence="8">
    <location>
        <begin position="230"/>
        <end position="239"/>
    </location>
</feature>
<dbReference type="SUPFAM" id="SSF51445">
    <property type="entry name" value="(Trans)glycosidases"/>
    <property type="match status" value="1"/>
</dbReference>
<protein>
    <recommendedName>
        <fullName evidence="10">GH18 domain-containing protein</fullName>
    </recommendedName>
</protein>
<dbReference type="KEGG" id="cdep:91086294"/>
<evidence type="ECO:0000313" key="11">
    <source>
        <dbReference type="EMBL" id="WVN86908.1"/>
    </source>
</evidence>
<dbReference type="InterPro" id="IPR017853">
    <property type="entry name" value="GH"/>
</dbReference>
<keyword evidence="4" id="KW-0119">Carbohydrate metabolism</keyword>
<accession>A0AAJ8M0D0</accession>
<feature type="signal peptide" evidence="9">
    <location>
        <begin position="1"/>
        <end position="16"/>
    </location>
</feature>
<dbReference type="EMBL" id="CP143785">
    <property type="protein sequence ID" value="WVN86908.1"/>
    <property type="molecule type" value="Genomic_DNA"/>
</dbReference>
<evidence type="ECO:0000256" key="3">
    <source>
        <dbReference type="ARBA" id="ARBA00023024"/>
    </source>
</evidence>
<evidence type="ECO:0000256" key="9">
    <source>
        <dbReference type="SAM" id="SignalP"/>
    </source>
</evidence>
<reference evidence="11" key="3">
    <citation type="submission" date="2024-01" db="EMBL/GenBank/DDBJ databases">
        <authorList>
            <person name="Coelho M.A."/>
            <person name="David-Palma M."/>
            <person name="Shea T."/>
            <person name="Sun S."/>
            <person name="Cuomo C.A."/>
            <person name="Heitman J."/>
        </authorList>
    </citation>
    <scope>NUCLEOTIDE SEQUENCE</scope>
    <source>
        <strain evidence="11">CBS 7841</strain>
    </source>
</reference>
<reference evidence="11" key="1">
    <citation type="submission" date="2016-06" db="EMBL/GenBank/DDBJ databases">
        <authorList>
            <person name="Cuomo C."/>
            <person name="Litvintseva A."/>
            <person name="Heitman J."/>
            <person name="Chen Y."/>
            <person name="Sun S."/>
            <person name="Springer D."/>
            <person name="Dromer F."/>
            <person name="Young S."/>
            <person name="Zeng Q."/>
            <person name="Chapman S."/>
            <person name="Gujja S."/>
            <person name="Saif S."/>
            <person name="Birren B."/>
        </authorList>
    </citation>
    <scope>NUCLEOTIDE SEQUENCE</scope>
    <source>
        <strain evidence="11">CBS 7841</strain>
    </source>
</reference>
<dbReference type="GO" id="GO:0000272">
    <property type="term" value="P:polysaccharide catabolic process"/>
    <property type="evidence" value="ECO:0007669"/>
    <property type="project" value="UniProtKB-KW"/>
</dbReference>
<gene>
    <name evidence="11" type="ORF">L203_102082</name>
</gene>
<keyword evidence="6" id="KW-0624">Polysaccharide degradation</keyword>
<evidence type="ECO:0000256" key="8">
    <source>
        <dbReference type="SAM" id="MobiDB-lite"/>
    </source>
</evidence>
<keyword evidence="3" id="KW-0146">Chitin degradation</keyword>
<evidence type="ECO:0000313" key="12">
    <source>
        <dbReference type="Proteomes" id="UP000094043"/>
    </source>
</evidence>
<dbReference type="PROSITE" id="PS01095">
    <property type="entry name" value="GH18_1"/>
    <property type="match status" value="1"/>
</dbReference>
<dbReference type="RefSeq" id="XP_066067608.1">
    <property type="nucleotide sequence ID" value="XM_066211511.1"/>
</dbReference>
<feature type="compositionally biased region" description="Polar residues" evidence="8">
    <location>
        <begin position="350"/>
        <end position="359"/>
    </location>
</feature>
<keyword evidence="9" id="KW-0732">Signal</keyword>
<sequence length="684" mass="73324">MYFTTVILSLLVVAEAAGPHQNGRFERRRHHARAALSDKQRQALPLSVNLQADAPAAKRDECMNGDWQCIGTELQRCNWSEWVSIANCTGESLACSTQKNAVGCVWTWFLSSEAGAQSTVPHLASSTGYLQFNATSVLSASAAAATSNNDYTNANATFAAVPTITSNASITVTTSTNDDNCENNECGTKFSGKASFTLSKANLAASTTALTSPILTSFGSSPTSTGTSVSDDECDEEPYESTHFSQPASSSASVILSAVAKESSALQMGAGLYASDGDNYNSNIDAWQSTSESGKSKSWETWETSWASDTTATETNTWEDSSKTASIASTGLWDDSVIATATATGNGYWASSTTKSASQKGHHKGSKTPLHSNDWASAAATHSASTSKSTGFFNSTGSASGKSSPSGDWTAPHYVVYSNRYLEKMPSVSDLGSYNRFVLAFWQVDGGAVDNVQTWASWEESYRQQVIEEYHNAGIALMISAFGSTDKPTTDGADPKETARKLADFVKQYGLDGVDIDYEDMSAMNSAQAVSWIVQLQQELRNLLPSPYIISHAPVAPWFTSANDYSDGAYSAIHKQVGDTIDFYSVQFYNQGDNQYIDCQTLIENSGSEWPSTSVFELNSSANVPLDKIVIGKPLDAGAANDGYMSPSDLNECVNQAKQKGWNGGVMFWEWTHEAPAVILAVRG</sequence>
<proteinExistence type="predicted"/>
<dbReference type="GeneID" id="91086294"/>
<evidence type="ECO:0000256" key="7">
    <source>
        <dbReference type="RuleBase" id="RU000489"/>
    </source>
</evidence>
<evidence type="ECO:0000256" key="6">
    <source>
        <dbReference type="ARBA" id="ARBA00023326"/>
    </source>
</evidence>
<organism evidence="11 12">
    <name type="scientific">Cryptococcus depauperatus CBS 7841</name>
    <dbReference type="NCBI Taxonomy" id="1295531"/>
    <lineage>
        <taxon>Eukaryota</taxon>
        <taxon>Fungi</taxon>
        <taxon>Dikarya</taxon>
        <taxon>Basidiomycota</taxon>
        <taxon>Agaricomycotina</taxon>
        <taxon>Tremellomycetes</taxon>
        <taxon>Tremellales</taxon>
        <taxon>Cryptococcaceae</taxon>
        <taxon>Cryptococcus</taxon>
    </lineage>
</organism>
<feature type="chain" id="PRO_5042494942" description="GH18 domain-containing protein" evidence="9">
    <location>
        <begin position="17"/>
        <end position="684"/>
    </location>
</feature>
<evidence type="ECO:0000256" key="5">
    <source>
        <dbReference type="ARBA" id="ARBA00023295"/>
    </source>
</evidence>
<dbReference type="InterPro" id="IPR001579">
    <property type="entry name" value="Glyco_hydro_18_chit_AS"/>
</dbReference>
<evidence type="ECO:0000256" key="2">
    <source>
        <dbReference type="ARBA" id="ARBA00022801"/>
    </source>
</evidence>
<reference evidence="11" key="2">
    <citation type="journal article" date="2022" name="Elife">
        <title>Obligate sexual reproduction of a homothallic fungus closely related to the Cryptococcus pathogenic species complex.</title>
        <authorList>
            <person name="Passer A.R."/>
            <person name="Clancey S.A."/>
            <person name="Shea T."/>
            <person name="David-Palma M."/>
            <person name="Averette A.F."/>
            <person name="Boekhout T."/>
            <person name="Porcel B.M."/>
            <person name="Nowrousian M."/>
            <person name="Cuomo C.A."/>
            <person name="Sun S."/>
            <person name="Heitman J."/>
            <person name="Coelho M.A."/>
        </authorList>
    </citation>
    <scope>NUCLEOTIDE SEQUENCE</scope>
    <source>
        <strain evidence="11">CBS 7841</strain>
    </source>
</reference>
<name>A0AAJ8M0D0_9TREE</name>